<reference evidence="4" key="1">
    <citation type="submission" date="2017-02" db="UniProtKB">
        <authorList>
            <consortium name="WormBaseParasite"/>
        </authorList>
    </citation>
    <scope>IDENTIFICATION</scope>
</reference>
<accession>A0A0N4UEX6</accession>
<name>A0A0N4UEX6_DRAME</name>
<dbReference type="EMBL" id="UYYG01000010">
    <property type="protein sequence ID" value="VDN50921.1"/>
    <property type="molecule type" value="Genomic_DNA"/>
</dbReference>
<gene>
    <name evidence="1" type="ORF">DME_LOCUS894</name>
</gene>
<proteinExistence type="predicted"/>
<organism evidence="2 4">
    <name type="scientific">Dracunculus medinensis</name>
    <name type="common">Guinea worm</name>
    <dbReference type="NCBI Taxonomy" id="318479"/>
    <lineage>
        <taxon>Eukaryota</taxon>
        <taxon>Metazoa</taxon>
        <taxon>Ecdysozoa</taxon>
        <taxon>Nematoda</taxon>
        <taxon>Chromadorea</taxon>
        <taxon>Rhabditida</taxon>
        <taxon>Spirurina</taxon>
        <taxon>Dracunculoidea</taxon>
        <taxon>Dracunculidae</taxon>
        <taxon>Dracunculus</taxon>
    </lineage>
</organism>
<sequence>MLYSVHKNYKLNNISASKRQIQIGQYFFPKTASFPDYGWNSELHNSAEPLYDEIIQLPQEKKVETKNIPEWIPVPVRVFYKNRFSSETEVGHIKRYPCGSNVINITIQPQDLIHNDHLNKNISNDMQIPLINQEPTTTSQKLITGSDTEIRSQHTNTSKLMNSVALSSNQNETKMLENVSSQIQSYENIYINNHTLTANLYKILIKIHRDLILMKIKFDRIGDFIEKLIENQRIISSTAQAQQFSSTKSIKEYKNYLLTIHQKYQSSATTTFPLPLSDISSPIITKAMPLHMSNLLQIKSPPKRHFHHNTTIPQVGKDKENYSVSYGYAGDANKTQPLSDSSELIITVKNSSNIEYNQRDLVVVTSHYTAINKTSYEGKIASAKVEPIVFSHQPSLKQTFARQNLDNEGALAMINSAITKIDEKSSQNHAINENELGPMNIINGTSNRTSLPMESTFWIVSHMSTIYMNNETSNYINNSRSTNSFIKISDNRIIETITPRKMTAKGERYLRTTVIPQIPSTKRIASTQFQFFGYTGKNGILGTNSVPNKQNKDLFKLFSNDLWPNILLFE</sequence>
<dbReference type="AlphaFoldDB" id="A0A0N4UEX6"/>
<dbReference type="Proteomes" id="UP000038040">
    <property type="component" value="Unplaced"/>
</dbReference>
<reference evidence="1 3" key="2">
    <citation type="submission" date="2018-11" db="EMBL/GenBank/DDBJ databases">
        <authorList>
            <consortium name="Pathogen Informatics"/>
        </authorList>
    </citation>
    <scope>NUCLEOTIDE SEQUENCE [LARGE SCALE GENOMIC DNA]</scope>
</reference>
<evidence type="ECO:0000313" key="3">
    <source>
        <dbReference type="Proteomes" id="UP000274756"/>
    </source>
</evidence>
<evidence type="ECO:0000313" key="2">
    <source>
        <dbReference type="Proteomes" id="UP000038040"/>
    </source>
</evidence>
<evidence type="ECO:0000313" key="1">
    <source>
        <dbReference type="EMBL" id="VDN50921.1"/>
    </source>
</evidence>
<keyword evidence="3" id="KW-1185">Reference proteome</keyword>
<dbReference type="WBParaSite" id="DME_0000595501-mRNA-1">
    <property type="protein sequence ID" value="DME_0000595501-mRNA-1"/>
    <property type="gene ID" value="DME_0000595501"/>
</dbReference>
<evidence type="ECO:0000313" key="4">
    <source>
        <dbReference type="WBParaSite" id="DME_0000595501-mRNA-1"/>
    </source>
</evidence>
<protein>
    <submittedName>
        <fullName evidence="4">GATA-type domain-containing protein</fullName>
    </submittedName>
</protein>
<dbReference type="Proteomes" id="UP000274756">
    <property type="component" value="Unassembled WGS sequence"/>
</dbReference>
<dbReference type="STRING" id="318479.A0A0N4UEX6"/>